<organism evidence="3 4">
    <name type="scientific">Epilithonimonas arachidiradicis</name>
    <dbReference type="NCBI Taxonomy" id="1617282"/>
    <lineage>
        <taxon>Bacteria</taxon>
        <taxon>Pseudomonadati</taxon>
        <taxon>Bacteroidota</taxon>
        <taxon>Flavobacteriia</taxon>
        <taxon>Flavobacteriales</taxon>
        <taxon>Weeksellaceae</taxon>
        <taxon>Chryseobacterium group</taxon>
        <taxon>Epilithonimonas</taxon>
    </lineage>
</organism>
<feature type="transmembrane region" description="Helical" evidence="1">
    <location>
        <begin position="12"/>
        <end position="32"/>
    </location>
</feature>
<keyword evidence="1" id="KW-1133">Transmembrane helix</keyword>
<evidence type="ECO:0000313" key="4">
    <source>
        <dbReference type="Proteomes" id="UP000285906"/>
    </source>
</evidence>
<proteinExistence type="predicted"/>
<comment type="caution">
    <text evidence="3">The sequence shown here is derived from an EMBL/GenBank/DDBJ whole genome shotgun (WGS) entry which is preliminary data.</text>
</comment>
<reference evidence="2" key="1">
    <citation type="journal article" date="2014" name="Int. J. Syst. Evol. Microbiol.">
        <title>Complete genome of a new Firmicutes species belonging to the dominant human colonic microbiota ('Ruminococcus bicirculans') reveals two chromosomes and a selective capacity to utilize plant glucans.</title>
        <authorList>
            <consortium name="NISC Comparative Sequencing Program"/>
            <person name="Wegmann U."/>
            <person name="Louis P."/>
            <person name="Goesmann A."/>
            <person name="Henrissat B."/>
            <person name="Duncan S.H."/>
            <person name="Flint H.J."/>
        </authorList>
    </citation>
    <scope>NUCLEOTIDE SEQUENCE</scope>
    <source>
        <strain evidence="2">CCM 8490</strain>
    </source>
</reference>
<reference evidence="5" key="3">
    <citation type="journal article" date="2019" name="Int. J. Syst. Evol. Microbiol.">
        <title>The Global Catalogue of Microorganisms (GCM) 10K type strain sequencing project: providing services to taxonomists for standard genome sequencing and annotation.</title>
        <authorList>
            <consortium name="The Broad Institute Genomics Platform"/>
            <consortium name="The Broad Institute Genome Sequencing Center for Infectious Disease"/>
            <person name="Wu L."/>
            <person name="Ma J."/>
        </authorList>
    </citation>
    <scope>NUCLEOTIDE SEQUENCE [LARGE SCALE GENOMIC DNA]</scope>
    <source>
        <strain evidence="5">CCM 8490</strain>
    </source>
</reference>
<keyword evidence="5" id="KW-1185">Reference proteome</keyword>
<protein>
    <submittedName>
        <fullName evidence="3">Uncharacterized protein</fullName>
    </submittedName>
</protein>
<feature type="transmembrane region" description="Helical" evidence="1">
    <location>
        <begin position="106"/>
        <end position="134"/>
    </location>
</feature>
<reference evidence="3 4" key="2">
    <citation type="submission" date="2018-09" db="EMBL/GenBank/DDBJ databases">
        <title>Genomic Encyclopedia of Archaeal and Bacterial Type Strains, Phase II (KMG-II): from individual species to whole genera.</title>
        <authorList>
            <person name="Goeker M."/>
        </authorList>
    </citation>
    <scope>NUCLEOTIDE SEQUENCE [LARGE SCALE GENOMIC DNA]</scope>
    <source>
        <strain evidence="3 4">DSM 27620</strain>
    </source>
</reference>
<dbReference type="RefSeq" id="WP_120214515.1">
    <property type="nucleotide sequence ID" value="NZ_BMCW01000007.1"/>
</dbReference>
<evidence type="ECO:0000256" key="1">
    <source>
        <dbReference type="SAM" id="Phobius"/>
    </source>
</evidence>
<accession>A0A420CPV6</accession>
<reference evidence="2" key="4">
    <citation type="submission" date="2024-05" db="EMBL/GenBank/DDBJ databases">
        <authorList>
            <person name="Sun Q."/>
            <person name="Sedlacek I."/>
        </authorList>
    </citation>
    <scope>NUCLEOTIDE SEQUENCE</scope>
    <source>
        <strain evidence="2">CCM 8490</strain>
    </source>
</reference>
<keyword evidence="1" id="KW-0812">Transmembrane</keyword>
<feature type="transmembrane region" description="Helical" evidence="1">
    <location>
        <begin position="38"/>
        <end position="57"/>
    </location>
</feature>
<dbReference type="EMBL" id="RAQH01000009">
    <property type="protein sequence ID" value="RKE80435.1"/>
    <property type="molecule type" value="Genomic_DNA"/>
</dbReference>
<dbReference type="Proteomes" id="UP000285906">
    <property type="component" value="Unassembled WGS sequence"/>
</dbReference>
<name>A0A420CPV6_9FLAO</name>
<keyword evidence="1" id="KW-0472">Membrane</keyword>
<dbReference type="EMBL" id="BMCW01000007">
    <property type="protein sequence ID" value="GGG63780.1"/>
    <property type="molecule type" value="Genomic_DNA"/>
</dbReference>
<feature type="transmembrane region" description="Helical" evidence="1">
    <location>
        <begin position="69"/>
        <end position="91"/>
    </location>
</feature>
<dbReference type="Proteomes" id="UP000658202">
    <property type="component" value="Unassembled WGS sequence"/>
</dbReference>
<evidence type="ECO:0000313" key="3">
    <source>
        <dbReference type="EMBL" id="RKE80435.1"/>
    </source>
</evidence>
<evidence type="ECO:0000313" key="2">
    <source>
        <dbReference type="EMBL" id="GGG63780.1"/>
    </source>
</evidence>
<dbReference type="AlphaFoldDB" id="A0A420CPV6"/>
<gene>
    <name evidence="3" type="ORF">BXY58_2960</name>
    <name evidence="2" type="ORF">GCM10007332_27490</name>
</gene>
<sequence length="143" mass="15931">MHRYLSKISTFVILTNLIIGNLVLFIGGKSSFTGNINYPLMAGMSIACIIFYILFFRLANYIRYSSVKLLLVCIISCMIIIFAGNFIGLLITERMNGTSSNFGPAIFMGIVGNILMLPVSLLLGVINFGIIKYFTRNKAKNQR</sequence>
<dbReference type="OrthoDB" id="998154at2"/>
<evidence type="ECO:0000313" key="5">
    <source>
        <dbReference type="Proteomes" id="UP000658202"/>
    </source>
</evidence>